<dbReference type="RefSeq" id="WP_290362278.1">
    <property type="nucleotide sequence ID" value="NZ_JAUFQU010000001.1"/>
</dbReference>
<keyword evidence="3" id="KW-1185">Reference proteome</keyword>
<dbReference type="EMBL" id="JAUFQU010000040">
    <property type="protein sequence ID" value="MDN3709526.1"/>
    <property type="molecule type" value="Genomic_DNA"/>
</dbReference>
<evidence type="ECO:0000313" key="1">
    <source>
        <dbReference type="EMBL" id="MDN3706145.1"/>
    </source>
</evidence>
<protein>
    <submittedName>
        <fullName evidence="2">Uncharacterized protein</fullName>
    </submittedName>
</protein>
<dbReference type="Proteomes" id="UP001242368">
    <property type="component" value="Unassembled WGS sequence"/>
</dbReference>
<name>A0ABT8CZI3_9FLAO</name>
<comment type="caution">
    <text evidence="2">The sequence shown here is derived from an EMBL/GenBank/DDBJ whole genome shotgun (WGS) entry which is preliminary data.</text>
</comment>
<reference evidence="2" key="3">
    <citation type="submission" date="2023-06" db="EMBL/GenBank/DDBJ databases">
        <authorList>
            <person name="Lucena T."/>
            <person name="Sun Q."/>
        </authorList>
    </citation>
    <scope>NUCLEOTIDE SEQUENCE</scope>
    <source>
        <strain evidence="2">CECT 7184</strain>
    </source>
</reference>
<sequence>MNRFALTATIIYQDAFSTGNHDFFFFNKMEINYSKIKNRFDILLK</sequence>
<proteinExistence type="predicted"/>
<reference evidence="3" key="2">
    <citation type="journal article" date="2019" name="Int. J. Syst. Evol. Microbiol.">
        <title>The Global Catalogue of Microorganisms (GCM) 10K type strain sequencing project: providing services to taxonomists for standard genome sequencing and annotation.</title>
        <authorList>
            <consortium name="The Broad Institute Genomics Platform"/>
            <consortium name="The Broad Institute Genome Sequencing Center for Infectious Disease"/>
            <person name="Wu L."/>
            <person name="Ma J."/>
        </authorList>
    </citation>
    <scope>NUCLEOTIDE SEQUENCE [LARGE SCALE GENOMIC DNA]</scope>
    <source>
        <strain evidence="3">CECT 7184</strain>
    </source>
</reference>
<organism evidence="2 3">
    <name type="scientific">Paenimyroides ceti</name>
    <dbReference type="NCBI Taxonomy" id="395087"/>
    <lineage>
        <taxon>Bacteria</taxon>
        <taxon>Pseudomonadati</taxon>
        <taxon>Bacteroidota</taxon>
        <taxon>Flavobacteriia</taxon>
        <taxon>Flavobacteriales</taxon>
        <taxon>Flavobacteriaceae</taxon>
        <taxon>Paenimyroides</taxon>
    </lineage>
</organism>
<dbReference type="EMBL" id="JAUFQU010000001">
    <property type="protein sequence ID" value="MDN3706145.1"/>
    <property type="molecule type" value="Genomic_DNA"/>
</dbReference>
<evidence type="ECO:0000313" key="2">
    <source>
        <dbReference type="EMBL" id="MDN3709526.1"/>
    </source>
</evidence>
<reference evidence="2" key="1">
    <citation type="journal article" date="2014" name="Int. J. Syst. Evol. Microbiol.">
        <title>Complete genome of a new Firmicutes species belonging to the dominant human colonic microbiota ('Ruminococcus bicirculans') reveals two chromosomes and a selective capacity to utilize plant glucans.</title>
        <authorList>
            <consortium name="NISC Comparative Sequencing Program"/>
            <person name="Wegmann U."/>
            <person name="Louis P."/>
            <person name="Goesmann A."/>
            <person name="Henrissat B."/>
            <person name="Duncan S.H."/>
            <person name="Flint H.J."/>
        </authorList>
    </citation>
    <scope>NUCLEOTIDE SEQUENCE</scope>
    <source>
        <strain evidence="2">CECT 7184</strain>
    </source>
</reference>
<gene>
    <name evidence="1" type="ORF">QW060_03290</name>
    <name evidence="2" type="ORF">QW060_21360</name>
</gene>
<accession>A0ABT8CZI3</accession>
<evidence type="ECO:0000313" key="3">
    <source>
        <dbReference type="Proteomes" id="UP001242368"/>
    </source>
</evidence>